<dbReference type="InterPro" id="IPR001792">
    <property type="entry name" value="Acylphosphatase-like_dom"/>
</dbReference>
<dbReference type="EC" id="3.6.1.7" evidence="2 5"/>
<evidence type="ECO:0000256" key="4">
    <source>
        <dbReference type="ARBA" id="ARBA00047645"/>
    </source>
</evidence>
<protein>
    <recommendedName>
        <fullName evidence="3 5">acylphosphatase</fullName>
        <ecNumber evidence="2 5">3.6.1.7</ecNumber>
    </recommendedName>
</protein>
<gene>
    <name evidence="8" type="ORF">HBF26_10190</name>
</gene>
<comment type="caution">
    <text evidence="8">The sequence shown here is derived from an EMBL/GenBank/DDBJ whole genome shotgun (WGS) entry which is preliminary data.</text>
</comment>
<proteinExistence type="inferred from homology"/>
<dbReference type="PANTHER" id="PTHR47268:SF4">
    <property type="entry name" value="ACYLPHOSPHATASE"/>
    <property type="match status" value="1"/>
</dbReference>
<evidence type="ECO:0000256" key="6">
    <source>
        <dbReference type="RuleBase" id="RU004168"/>
    </source>
</evidence>
<dbReference type="InterPro" id="IPR036046">
    <property type="entry name" value="Acylphosphatase-like_dom_sf"/>
</dbReference>
<dbReference type="SUPFAM" id="SSF54975">
    <property type="entry name" value="Acylphosphatase/BLUF domain-like"/>
    <property type="match status" value="1"/>
</dbReference>
<dbReference type="RefSeq" id="WP_167125670.1">
    <property type="nucleotide sequence ID" value="NZ_JAAQQR010000004.1"/>
</dbReference>
<accession>A0ABX0Q4D9</accession>
<organism evidence="8 9">
    <name type="scientific">Luteibacter jiangsuensis</name>
    <dbReference type="NCBI Taxonomy" id="637577"/>
    <lineage>
        <taxon>Bacteria</taxon>
        <taxon>Pseudomonadati</taxon>
        <taxon>Pseudomonadota</taxon>
        <taxon>Gammaproteobacteria</taxon>
        <taxon>Lysobacterales</taxon>
        <taxon>Rhodanobacteraceae</taxon>
        <taxon>Luteibacter</taxon>
    </lineage>
</organism>
<sequence length="90" mass="9836">MKAARFIVRGRVQGVFFRASAREHALALRLDGHARNLGDGSVEVVVQGDAAAIDRMETWLHDGPPSAEVTELYREDLGVHDVLPGFRVVG</sequence>
<evidence type="ECO:0000256" key="2">
    <source>
        <dbReference type="ARBA" id="ARBA00012150"/>
    </source>
</evidence>
<dbReference type="NCBIfam" id="NF011018">
    <property type="entry name" value="PRK14446.1"/>
    <property type="match status" value="1"/>
</dbReference>
<evidence type="ECO:0000256" key="5">
    <source>
        <dbReference type="PROSITE-ProRule" id="PRU00520"/>
    </source>
</evidence>
<evidence type="ECO:0000313" key="9">
    <source>
        <dbReference type="Proteomes" id="UP001429601"/>
    </source>
</evidence>
<keyword evidence="5" id="KW-0378">Hydrolase</keyword>
<dbReference type="Proteomes" id="UP001429601">
    <property type="component" value="Unassembled WGS sequence"/>
</dbReference>
<feature type="active site" evidence="5">
    <location>
        <position position="36"/>
    </location>
</feature>
<evidence type="ECO:0000259" key="7">
    <source>
        <dbReference type="PROSITE" id="PS51160"/>
    </source>
</evidence>
<comment type="similarity">
    <text evidence="1 6">Belongs to the acylphosphatase family.</text>
</comment>
<evidence type="ECO:0000313" key="8">
    <source>
        <dbReference type="EMBL" id="NID05257.1"/>
    </source>
</evidence>
<evidence type="ECO:0000256" key="3">
    <source>
        <dbReference type="ARBA" id="ARBA00015991"/>
    </source>
</evidence>
<evidence type="ECO:0000256" key="1">
    <source>
        <dbReference type="ARBA" id="ARBA00005614"/>
    </source>
</evidence>
<dbReference type="PANTHER" id="PTHR47268">
    <property type="entry name" value="ACYLPHOSPHATASE"/>
    <property type="match status" value="1"/>
</dbReference>
<dbReference type="Gene3D" id="3.30.70.100">
    <property type="match status" value="1"/>
</dbReference>
<dbReference type="EMBL" id="JAAQQR010000004">
    <property type="protein sequence ID" value="NID05257.1"/>
    <property type="molecule type" value="Genomic_DNA"/>
</dbReference>
<dbReference type="InterPro" id="IPR020456">
    <property type="entry name" value="Acylphosphatase"/>
</dbReference>
<dbReference type="PROSITE" id="PS00150">
    <property type="entry name" value="ACYLPHOSPHATASE_1"/>
    <property type="match status" value="1"/>
</dbReference>
<feature type="active site" evidence="5">
    <location>
        <position position="18"/>
    </location>
</feature>
<dbReference type="Pfam" id="PF00708">
    <property type="entry name" value="Acylphosphatase"/>
    <property type="match status" value="1"/>
</dbReference>
<keyword evidence="9" id="KW-1185">Reference proteome</keyword>
<dbReference type="InterPro" id="IPR017968">
    <property type="entry name" value="Acylphosphatase_CS"/>
</dbReference>
<comment type="catalytic activity">
    <reaction evidence="4 5">
        <text>an acyl phosphate + H2O = a carboxylate + phosphate + H(+)</text>
        <dbReference type="Rhea" id="RHEA:14965"/>
        <dbReference type="ChEBI" id="CHEBI:15377"/>
        <dbReference type="ChEBI" id="CHEBI:15378"/>
        <dbReference type="ChEBI" id="CHEBI:29067"/>
        <dbReference type="ChEBI" id="CHEBI:43474"/>
        <dbReference type="ChEBI" id="CHEBI:59918"/>
        <dbReference type="EC" id="3.6.1.7"/>
    </reaction>
</comment>
<name>A0ABX0Q4D9_9GAMM</name>
<feature type="domain" description="Acylphosphatase-like" evidence="7">
    <location>
        <begin position="3"/>
        <end position="90"/>
    </location>
</feature>
<dbReference type="PROSITE" id="PS51160">
    <property type="entry name" value="ACYLPHOSPHATASE_3"/>
    <property type="match status" value="1"/>
</dbReference>
<reference evidence="8 9" key="1">
    <citation type="journal article" date="2011" name="Curr. Microbiol.">
        <title>Luteibacter jiangsuensis sp. nov.: a methamidophos-degrading bacterium isolated from a methamidophos-manufacturing factory.</title>
        <authorList>
            <person name="Wang L."/>
            <person name="Wang G.L."/>
            <person name="Li S.P."/>
            <person name="Jiang J.D."/>
        </authorList>
    </citation>
    <scope>NUCLEOTIDE SEQUENCE [LARGE SCALE GENOMIC DNA]</scope>
    <source>
        <strain evidence="8 9">CGMCC 1.10133</strain>
    </source>
</reference>